<evidence type="ECO:0000256" key="5">
    <source>
        <dbReference type="PROSITE-ProRule" id="PRU00723"/>
    </source>
</evidence>
<evidence type="ECO:0000256" key="4">
    <source>
        <dbReference type="ARBA" id="ARBA00023125"/>
    </source>
</evidence>
<feature type="domain" description="C3H1-type" evidence="8">
    <location>
        <begin position="64"/>
        <end position="92"/>
    </location>
</feature>
<gene>
    <name evidence="9" type="ORF">V6N12_053910</name>
</gene>
<keyword evidence="3 5" id="KW-0862">Zinc</keyword>
<evidence type="ECO:0000259" key="8">
    <source>
        <dbReference type="PROSITE" id="PS50103"/>
    </source>
</evidence>
<dbReference type="InterPro" id="IPR050974">
    <property type="entry name" value="Plant_ZF_CCCH"/>
</dbReference>
<dbReference type="InterPro" id="IPR000571">
    <property type="entry name" value="Znf_CCCH"/>
</dbReference>
<dbReference type="SMART" id="SM00356">
    <property type="entry name" value="ZnF_C3H1"/>
    <property type="match status" value="1"/>
</dbReference>
<dbReference type="Proteomes" id="UP001472677">
    <property type="component" value="Unassembled WGS sequence"/>
</dbReference>
<evidence type="ECO:0000256" key="6">
    <source>
        <dbReference type="SAM" id="Coils"/>
    </source>
</evidence>
<sequence length="266" mass="29594">MMLEKLTTENEKLKTMVSSLEKKIGETEEMFEETNKISEERFFISLFFDVLAWPYVVSCWLYIYQDEKSCPYFMRTGSCKFGVACKFHHPHPASTGAGLSVNGLKGLSVLPPTGVPYAGGFPTWPLLLAPFVSGLCLQTQSYMPLVVSPSQNIIPAIGWSTYMMLLSFTSASSYPERPDEPECTGKLYVLATVCTGQRADLITLIWDIVIIMLPLSLPLPVFDASLLTCQRMSPTVHLSEAPLSSRLPEWARHTNPGKQETPELGN</sequence>
<dbReference type="Gene3D" id="4.10.1000.10">
    <property type="entry name" value="Zinc finger, CCCH-type"/>
    <property type="match status" value="1"/>
</dbReference>
<evidence type="ECO:0000256" key="3">
    <source>
        <dbReference type="ARBA" id="ARBA00022833"/>
    </source>
</evidence>
<keyword evidence="7" id="KW-1133">Transmembrane helix</keyword>
<accession>A0ABR2D8Y8</accession>
<keyword evidence="2 5" id="KW-0863">Zinc-finger</keyword>
<keyword evidence="1 5" id="KW-0479">Metal-binding</keyword>
<dbReference type="Pfam" id="PF00642">
    <property type="entry name" value="zf-CCCH"/>
    <property type="match status" value="1"/>
</dbReference>
<dbReference type="SUPFAM" id="SSF90229">
    <property type="entry name" value="CCCH zinc finger"/>
    <property type="match status" value="1"/>
</dbReference>
<evidence type="ECO:0000313" key="9">
    <source>
        <dbReference type="EMBL" id="KAK8532470.1"/>
    </source>
</evidence>
<dbReference type="EMBL" id="JBBPBM010000034">
    <property type="protein sequence ID" value="KAK8532470.1"/>
    <property type="molecule type" value="Genomic_DNA"/>
</dbReference>
<feature type="zinc finger region" description="C3H1-type" evidence="5">
    <location>
        <begin position="64"/>
        <end position="92"/>
    </location>
</feature>
<evidence type="ECO:0000256" key="1">
    <source>
        <dbReference type="ARBA" id="ARBA00022723"/>
    </source>
</evidence>
<dbReference type="PANTHER" id="PTHR12506">
    <property type="entry name" value="PROTEIN PHOSPHATASE RELATED"/>
    <property type="match status" value="1"/>
</dbReference>
<evidence type="ECO:0000313" key="10">
    <source>
        <dbReference type="Proteomes" id="UP001472677"/>
    </source>
</evidence>
<organism evidence="9 10">
    <name type="scientific">Hibiscus sabdariffa</name>
    <name type="common">roselle</name>
    <dbReference type="NCBI Taxonomy" id="183260"/>
    <lineage>
        <taxon>Eukaryota</taxon>
        <taxon>Viridiplantae</taxon>
        <taxon>Streptophyta</taxon>
        <taxon>Embryophyta</taxon>
        <taxon>Tracheophyta</taxon>
        <taxon>Spermatophyta</taxon>
        <taxon>Magnoliopsida</taxon>
        <taxon>eudicotyledons</taxon>
        <taxon>Gunneridae</taxon>
        <taxon>Pentapetalae</taxon>
        <taxon>rosids</taxon>
        <taxon>malvids</taxon>
        <taxon>Malvales</taxon>
        <taxon>Malvaceae</taxon>
        <taxon>Malvoideae</taxon>
        <taxon>Hibiscus</taxon>
    </lineage>
</organism>
<keyword evidence="7" id="KW-0472">Membrane</keyword>
<reference evidence="9 10" key="1">
    <citation type="journal article" date="2024" name="G3 (Bethesda)">
        <title>Genome assembly of Hibiscus sabdariffa L. provides insights into metabolisms of medicinal natural products.</title>
        <authorList>
            <person name="Kim T."/>
        </authorList>
    </citation>
    <scope>NUCLEOTIDE SEQUENCE [LARGE SCALE GENOMIC DNA]</scope>
    <source>
        <strain evidence="9">TK-2024</strain>
        <tissue evidence="9">Old leaves</tissue>
    </source>
</reference>
<name>A0ABR2D8Y8_9ROSI</name>
<feature type="transmembrane region" description="Helical" evidence="7">
    <location>
        <begin position="42"/>
        <end position="63"/>
    </location>
</feature>
<dbReference type="InterPro" id="IPR036855">
    <property type="entry name" value="Znf_CCCH_sf"/>
</dbReference>
<dbReference type="PANTHER" id="PTHR12506:SF50">
    <property type="entry name" value="ZINC FINGER CCCH DOMAIN-CONTAINING PROTEIN 26"/>
    <property type="match status" value="1"/>
</dbReference>
<protein>
    <recommendedName>
        <fullName evidence="8">C3H1-type domain-containing protein</fullName>
    </recommendedName>
</protein>
<keyword evidence="6" id="KW-0175">Coiled coil</keyword>
<keyword evidence="10" id="KW-1185">Reference proteome</keyword>
<keyword evidence="4" id="KW-0238">DNA-binding</keyword>
<proteinExistence type="predicted"/>
<dbReference type="PROSITE" id="PS50103">
    <property type="entry name" value="ZF_C3H1"/>
    <property type="match status" value="1"/>
</dbReference>
<comment type="caution">
    <text evidence="9">The sequence shown here is derived from an EMBL/GenBank/DDBJ whole genome shotgun (WGS) entry which is preliminary data.</text>
</comment>
<feature type="coiled-coil region" evidence="6">
    <location>
        <begin position="3"/>
        <end position="30"/>
    </location>
</feature>
<evidence type="ECO:0000256" key="2">
    <source>
        <dbReference type="ARBA" id="ARBA00022771"/>
    </source>
</evidence>
<evidence type="ECO:0000256" key="7">
    <source>
        <dbReference type="SAM" id="Phobius"/>
    </source>
</evidence>
<keyword evidence="7" id="KW-0812">Transmembrane</keyword>